<accession>A0ABR3FLR1</accession>
<dbReference type="Proteomes" id="UP001465976">
    <property type="component" value="Unassembled WGS sequence"/>
</dbReference>
<dbReference type="Pfam" id="PF26113">
    <property type="entry name" value="GH16_XgeA"/>
    <property type="match status" value="1"/>
</dbReference>
<dbReference type="PANTHER" id="PTHR10963">
    <property type="entry name" value="GLYCOSYL HYDROLASE-RELATED"/>
    <property type="match status" value="1"/>
</dbReference>
<dbReference type="Gene3D" id="2.60.120.200">
    <property type="match status" value="1"/>
</dbReference>
<evidence type="ECO:0000256" key="1">
    <source>
        <dbReference type="SAM" id="MobiDB-lite"/>
    </source>
</evidence>
<proteinExistence type="predicted"/>
<dbReference type="EMBL" id="JBAHYK010000232">
    <property type="protein sequence ID" value="KAL0576302.1"/>
    <property type="molecule type" value="Genomic_DNA"/>
</dbReference>
<evidence type="ECO:0000256" key="2">
    <source>
        <dbReference type="SAM" id="Phobius"/>
    </source>
</evidence>
<keyword evidence="4" id="KW-1185">Reference proteome</keyword>
<feature type="compositionally biased region" description="Low complexity" evidence="1">
    <location>
        <begin position="266"/>
        <end position="290"/>
    </location>
</feature>
<keyword evidence="2" id="KW-0472">Membrane</keyword>
<gene>
    <name evidence="3" type="ORF">V5O48_005678</name>
</gene>
<evidence type="ECO:0000313" key="4">
    <source>
        <dbReference type="Proteomes" id="UP001465976"/>
    </source>
</evidence>
<dbReference type="PANTHER" id="PTHR10963:SF24">
    <property type="entry name" value="GLYCOSIDASE C21B10.07-RELATED"/>
    <property type="match status" value="1"/>
</dbReference>
<keyword evidence="2" id="KW-1133">Transmembrane helix</keyword>
<name>A0ABR3FLR1_9AGAR</name>
<feature type="transmembrane region" description="Helical" evidence="2">
    <location>
        <begin position="307"/>
        <end position="323"/>
    </location>
</feature>
<organism evidence="3 4">
    <name type="scientific">Marasmius crinis-equi</name>
    <dbReference type="NCBI Taxonomy" id="585013"/>
    <lineage>
        <taxon>Eukaryota</taxon>
        <taxon>Fungi</taxon>
        <taxon>Dikarya</taxon>
        <taxon>Basidiomycota</taxon>
        <taxon>Agaricomycotina</taxon>
        <taxon>Agaricomycetes</taxon>
        <taxon>Agaricomycetidae</taxon>
        <taxon>Agaricales</taxon>
        <taxon>Marasmiineae</taxon>
        <taxon>Marasmiaceae</taxon>
        <taxon>Marasmius</taxon>
    </lineage>
</organism>
<feature type="region of interest" description="Disordered" evidence="1">
    <location>
        <begin position="266"/>
        <end position="291"/>
    </location>
</feature>
<dbReference type="InterPro" id="IPR050546">
    <property type="entry name" value="Glycosyl_Hydrlase_16"/>
</dbReference>
<dbReference type="InterPro" id="IPR013320">
    <property type="entry name" value="ConA-like_dom_sf"/>
</dbReference>
<evidence type="ECO:0000313" key="3">
    <source>
        <dbReference type="EMBL" id="KAL0576302.1"/>
    </source>
</evidence>
<protein>
    <recommendedName>
        <fullName evidence="5">GH16 domain-containing protein</fullName>
    </recommendedName>
</protein>
<keyword evidence="2" id="KW-0812">Transmembrane</keyword>
<comment type="caution">
    <text evidence="3">The sequence shown here is derived from an EMBL/GenBank/DDBJ whole genome shotgun (WGS) entry which is preliminary data.</text>
</comment>
<sequence length="324" mass="34301">MTGTNKLAFVDPNTNRAIIKVDNVSTVDFNNKRSTVRIDTQDLYPVGSVWVADMHHVPFGCSVWPAWWSQALKWPDGGEIDTFEGVNLFTQNQMALHTTDGCNLVSPVQSSDQIQGSNCSVNVNTAGCVVKDPDQKSYGQPFADAGGGMFVTEMASSGVSIWFFTREKVPSSLSSNSSTIDTSAFGKPVANFPSGSCAIDKFFQPQALIFDITLCGDFARPLYNTSGCPVTRDNSCYLDRVLGPGSGKYDDAYFDIAFVRVYGSSSGNSTNSTNGGNSTNSMNGGNSTNTTGGGTGTSSAVAVGTPYTAFLFAAIVAALLGLFI</sequence>
<reference evidence="3 4" key="1">
    <citation type="submission" date="2024-02" db="EMBL/GenBank/DDBJ databases">
        <title>A draft genome for the cacao thread blight pathogen Marasmius crinis-equi.</title>
        <authorList>
            <person name="Cohen S.P."/>
            <person name="Baruah I.K."/>
            <person name="Amoako-Attah I."/>
            <person name="Bukari Y."/>
            <person name="Meinhardt L.W."/>
            <person name="Bailey B.A."/>
        </authorList>
    </citation>
    <scope>NUCLEOTIDE SEQUENCE [LARGE SCALE GENOMIC DNA]</scope>
    <source>
        <strain evidence="3 4">GH-76</strain>
    </source>
</reference>
<evidence type="ECO:0008006" key="5">
    <source>
        <dbReference type="Google" id="ProtNLM"/>
    </source>
</evidence>
<dbReference type="SUPFAM" id="SSF49899">
    <property type="entry name" value="Concanavalin A-like lectins/glucanases"/>
    <property type="match status" value="1"/>
</dbReference>